<evidence type="ECO:0000313" key="3">
    <source>
        <dbReference type="Proteomes" id="UP000534286"/>
    </source>
</evidence>
<comment type="caution">
    <text evidence="2">The sequence shown here is derived from an EMBL/GenBank/DDBJ whole genome shotgun (WGS) entry which is preliminary data.</text>
</comment>
<sequence>MAVASCSDADNHDRVGHDVEGGPLRAANELSLAVGSSPYHR</sequence>
<reference evidence="2 3" key="1">
    <citation type="submission" date="2020-08" db="EMBL/GenBank/DDBJ databases">
        <title>Sequencing the genomes of 1000 actinobacteria strains.</title>
        <authorList>
            <person name="Klenk H.-P."/>
        </authorList>
    </citation>
    <scope>NUCLEOTIDE SEQUENCE [LARGE SCALE GENOMIC DNA]</scope>
    <source>
        <strain evidence="2 3">DSM 43023</strain>
    </source>
</reference>
<feature type="region of interest" description="Disordered" evidence="1">
    <location>
        <begin position="1"/>
        <end position="26"/>
    </location>
</feature>
<gene>
    <name evidence="2" type="ORF">FHR32_002544</name>
</gene>
<accession>A0A7W7RU35</accession>
<dbReference type="EMBL" id="JACHJU010000001">
    <property type="protein sequence ID" value="MBB4938239.1"/>
    <property type="molecule type" value="Genomic_DNA"/>
</dbReference>
<dbReference type="AlphaFoldDB" id="A0A7W7RU35"/>
<protein>
    <submittedName>
        <fullName evidence="2">Uncharacterized protein</fullName>
    </submittedName>
</protein>
<keyword evidence="3" id="KW-1185">Reference proteome</keyword>
<feature type="compositionally biased region" description="Basic and acidic residues" evidence="1">
    <location>
        <begin position="9"/>
        <end position="20"/>
    </location>
</feature>
<name>A0A7W7RU35_9ACTN</name>
<dbReference type="Proteomes" id="UP000534286">
    <property type="component" value="Unassembled WGS sequence"/>
</dbReference>
<proteinExistence type="predicted"/>
<organism evidence="2 3">
    <name type="scientific">Streptosporangium album</name>
    <dbReference type="NCBI Taxonomy" id="47479"/>
    <lineage>
        <taxon>Bacteria</taxon>
        <taxon>Bacillati</taxon>
        <taxon>Actinomycetota</taxon>
        <taxon>Actinomycetes</taxon>
        <taxon>Streptosporangiales</taxon>
        <taxon>Streptosporangiaceae</taxon>
        <taxon>Streptosporangium</taxon>
    </lineage>
</organism>
<evidence type="ECO:0000256" key="1">
    <source>
        <dbReference type="SAM" id="MobiDB-lite"/>
    </source>
</evidence>
<evidence type="ECO:0000313" key="2">
    <source>
        <dbReference type="EMBL" id="MBB4938239.1"/>
    </source>
</evidence>